<dbReference type="RefSeq" id="WP_334249853.1">
    <property type="nucleotide sequence ID" value="NZ_JBAKBE010000001.1"/>
</dbReference>
<evidence type="ECO:0000313" key="6">
    <source>
        <dbReference type="Proteomes" id="UP001380822"/>
    </source>
</evidence>
<dbReference type="Pfam" id="PF01037">
    <property type="entry name" value="AsnC_trans_reg"/>
    <property type="match status" value="1"/>
</dbReference>
<evidence type="ECO:0000313" key="5">
    <source>
        <dbReference type="EMBL" id="MEH0095009.1"/>
    </source>
</evidence>
<evidence type="ECO:0000256" key="2">
    <source>
        <dbReference type="ARBA" id="ARBA00023125"/>
    </source>
</evidence>
<gene>
    <name evidence="5" type="ORF">V6L76_02010</name>
</gene>
<dbReference type="PANTHER" id="PTHR30154">
    <property type="entry name" value="LEUCINE-RESPONSIVE REGULATORY PROTEIN"/>
    <property type="match status" value="1"/>
</dbReference>
<keyword evidence="2" id="KW-0238">DNA-binding</keyword>
<keyword evidence="6" id="KW-1185">Reference proteome</keyword>
<evidence type="ECO:0000256" key="1">
    <source>
        <dbReference type="ARBA" id="ARBA00023015"/>
    </source>
</evidence>
<evidence type="ECO:0000256" key="3">
    <source>
        <dbReference type="ARBA" id="ARBA00023163"/>
    </source>
</evidence>
<protein>
    <submittedName>
        <fullName evidence="5">Lrp/AsnC family transcriptional regulator</fullName>
    </submittedName>
</protein>
<dbReference type="InterPro" id="IPR019888">
    <property type="entry name" value="Tscrpt_reg_AsnC-like"/>
</dbReference>
<dbReference type="InterPro" id="IPR019885">
    <property type="entry name" value="Tscrpt_reg_HTH_AsnC-type_CS"/>
</dbReference>
<dbReference type="PROSITE" id="PS00519">
    <property type="entry name" value="HTH_ASNC_1"/>
    <property type="match status" value="1"/>
</dbReference>
<evidence type="ECO:0000259" key="4">
    <source>
        <dbReference type="PROSITE" id="PS50956"/>
    </source>
</evidence>
<dbReference type="SMART" id="SM00344">
    <property type="entry name" value="HTH_ASNC"/>
    <property type="match status" value="1"/>
</dbReference>
<dbReference type="InterPro" id="IPR019887">
    <property type="entry name" value="Tscrpt_reg_AsnC/Lrp_C"/>
</dbReference>
<feature type="domain" description="HTH asnC-type" evidence="4">
    <location>
        <begin position="16"/>
        <end position="68"/>
    </location>
</feature>
<dbReference type="PRINTS" id="PR00033">
    <property type="entry name" value="HTHASNC"/>
</dbReference>
<dbReference type="EMBL" id="JBAKBE010000001">
    <property type="protein sequence ID" value="MEH0095009.1"/>
    <property type="molecule type" value="Genomic_DNA"/>
</dbReference>
<comment type="caution">
    <text evidence="5">The sequence shown here is derived from an EMBL/GenBank/DDBJ whole genome shotgun (WGS) entry which is preliminary data.</text>
</comment>
<dbReference type="InterPro" id="IPR036388">
    <property type="entry name" value="WH-like_DNA-bd_sf"/>
</dbReference>
<dbReference type="PANTHER" id="PTHR30154:SF34">
    <property type="entry name" value="TRANSCRIPTIONAL REGULATOR AZLB"/>
    <property type="match status" value="1"/>
</dbReference>
<dbReference type="SUPFAM" id="SSF54909">
    <property type="entry name" value="Dimeric alpha+beta barrel"/>
    <property type="match status" value="1"/>
</dbReference>
<dbReference type="PROSITE" id="PS50956">
    <property type="entry name" value="HTH_ASNC_2"/>
    <property type="match status" value="1"/>
</dbReference>
<sequence>MTGIMPVWAWRIMKAMDEKDQLLLTTLRRDARRPLVALARDIGLSRSATQERLNRLLRSGVITGFTTVEPAENTGKVAAHFLVTHAPGGSCAKLMPYLEKIPGIRKIHALAGPIDLIIFAQAPDMAGIEAIRATIDALPLVSGLTTHMVLERHMG</sequence>
<proteinExistence type="predicted"/>
<organism evidence="5 6">
    <name type="scientific">Pannonibacter anstelovis</name>
    <dbReference type="NCBI Taxonomy" id="3121537"/>
    <lineage>
        <taxon>Bacteria</taxon>
        <taxon>Pseudomonadati</taxon>
        <taxon>Pseudomonadota</taxon>
        <taxon>Alphaproteobacteria</taxon>
        <taxon>Hyphomicrobiales</taxon>
        <taxon>Stappiaceae</taxon>
        <taxon>Pannonibacter</taxon>
    </lineage>
</organism>
<dbReference type="SUPFAM" id="SSF46785">
    <property type="entry name" value="Winged helix' DNA-binding domain"/>
    <property type="match status" value="1"/>
</dbReference>
<dbReference type="Proteomes" id="UP001380822">
    <property type="component" value="Unassembled WGS sequence"/>
</dbReference>
<reference evidence="5 6" key="1">
    <citation type="submission" date="2024-02" db="EMBL/GenBank/DDBJ databases">
        <title>A new putative Pannonibacter species isolated from two cases of bloodstream infections in paediatric patients.</title>
        <authorList>
            <person name="Castellana S."/>
            <person name="De Laurentiis V."/>
            <person name="Grassi M."/>
            <person name="De Leonardis F."/>
            <person name="Mosca A."/>
            <person name="De Carlo C."/>
            <person name="Sparapano E."/>
            <person name="Ronga L."/>
            <person name="Santacroce L."/>
            <person name="Chironna M."/>
            <person name="De Robertis A."/>
            <person name="Bianco A."/>
            <person name="Del Sambro L."/>
            <person name="Capozzi L."/>
            <person name="Parisi A."/>
        </authorList>
    </citation>
    <scope>NUCLEOTIDE SEQUENCE [LARGE SCALE GENOMIC DNA]</scope>
    <source>
        <strain evidence="5 6">Pt2</strain>
    </source>
</reference>
<dbReference type="InterPro" id="IPR011008">
    <property type="entry name" value="Dimeric_a/b-barrel"/>
</dbReference>
<dbReference type="Gene3D" id="3.30.70.920">
    <property type="match status" value="1"/>
</dbReference>
<keyword evidence="1" id="KW-0805">Transcription regulation</keyword>
<dbReference type="InterPro" id="IPR000485">
    <property type="entry name" value="AsnC-type_HTH_dom"/>
</dbReference>
<dbReference type="Pfam" id="PF13404">
    <property type="entry name" value="HTH_AsnC-type"/>
    <property type="match status" value="1"/>
</dbReference>
<accession>A0ABU7ZIE8</accession>
<dbReference type="Gene3D" id="1.10.10.10">
    <property type="entry name" value="Winged helix-like DNA-binding domain superfamily/Winged helix DNA-binding domain"/>
    <property type="match status" value="1"/>
</dbReference>
<dbReference type="InterPro" id="IPR036390">
    <property type="entry name" value="WH_DNA-bd_sf"/>
</dbReference>
<keyword evidence="3" id="KW-0804">Transcription</keyword>
<name>A0ABU7ZIE8_9HYPH</name>